<accession>A0A4Z0MSZ8</accession>
<name>A0A4Z0MSZ8_9BACT</name>
<keyword evidence="2 5" id="KW-0812">Transmembrane</keyword>
<evidence type="ECO:0000313" key="8">
    <source>
        <dbReference type="Proteomes" id="UP000298284"/>
    </source>
</evidence>
<evidence type="ECO:0000256" key="2">
    <source>
        <dbReference type="ARBA" id="ARBA00022692"/>
    </source>
</evidence>
<proteinExistence type="predicted"/>
<dbReference type="AlphaFoldDB" id="A0A4Z0MSZ8"/>
<organism evidence="7 8">
    <name type="scientific">Hymenobacter wooponensis</name>
    <dbReference type="NCBI Taxonomy" id="1525360"/>
    <lineage>
        <taxon>Bacteria</taxon>
        <taxon>Pseudomonadati</taxon>
        <taxon>Bacteroidota</taxon>
        <taxon>Cytophagia</taxon>
        <taxon>Cytophagales</taxon>
        <taxon>Hymenobacteraceae</taxon>
        <taxon>Hymenobacter</taxon>
    </lineage>
</organism>
<reference evidence="7 8" key="1">
    <citation type="submission" date="2019-04" db="EMBL/GenBank/DDBJ databases">
        <authorList>
            <person name="Feng G."/>
            <person name="Zhang J."/>
            <person name="Zhu H."/>
        </authorList>
    </citation>
    <scope>NUCLEOTIDE SEQUENCE [LARGE SCALE GENOMIC DNA]</scope>
    <source>
        <strain evidence="7 8">JCM 19491</strain>
    </source>
</reference>
<feature type="transmembrane region" description="Helical" evidence="5">
    <location>
        <begin position="203"/>
        <end position="221"/>
    </location>
</feature>
<feature type="domain" description="Integral membrane bound transporter" evidence="6">
    <location>
        <begin position="216"/>
        <end position="342"/>
    </location>
</feature>
<protein>
    <submittedName>
        <fullName evidence="7">FUSC family protein</fullName>
    </submittedName>
</protein>
<feature type="transmembrane region" description="Helical" evidence="5">
    <location>
        <begin position="128"/>
        <end position="146"/>
    </location>
</feature>
<keyword evidence="8" id="KW-1185">Reference proteome</keyword>
<evidence type="ECO:0000256" key="4">
    <source>
        <dbReference type="ARBA" id="ARBA00023136"/>
    </source>
</evidence>
<dbReference type="Pfam" id="PF13515">
    <property type="entry name" value="FUSC_2"/>
    <property type="match status" value="1"/>
</dbReference>
<feature type="transmembrane region" description="Helical" evidence="5">
    <location>
        <begin position="331"/>
        <end position="351"/>
    </location>
</feature>
<feature type="transmembrane region" description="Helical" evidence="5">
    <location>
        <begin position="158"/>
        <end position="179"/>
    </location>
</feature>
<gene>
    <name evidence="7" type="ORF">EU557_03950</name>
</gene>
<dbReference type="RefSeq" id="WP_135529098.1">
    <property type="nucleotide sequence ID" value="NZ_SRKZ01000001.1"/>
</dbReference>
<keyword evidence="3 5" id="KW-1133">Transmembrane helix</keyword>
<dbReference type="InterPro" id="IPR049453">
    <property type="entry name" value="Memb_transporter_dom"/>
</dbReference>
<evidence type="ECO:0000256" key="1">
    <source>
        <dbReference type="ARBA" id="ARBA00004141"/>
    </source>
</evidence>
<comment type="caution">
    <text evidence="7">The sequence shown here is derived from an EMBL/GenBank/DDBJ whole genome shotgun (WGS) entry which is preliminary data.</text>
</comment>
<dbReference type="GO" id="GO:0016020">
    <property type="term" value="C:membrane"/>
    <property type="evidence" value="ECO:0007669"/>
    <property type="project" value="UniProtKB-SubCell"/>
</dbReference>
<comment type="subcellular location">
    <subcellularLocation>
        <location evidence="1">Membrane</location>
        <topology evidence="1">Multi-pass membrane protein</topology>
    </subcellularLocation>
</comment>
<evidence type="ECO:0000259" key="6">
    <source>
        <dbReference type="Pfam" id="PF13515"/>
    </source>
</evidence>
<feature type="transmembrane region" description="Helical" evidence="5">
    <location>
        <begin position="103"/>
        <end position="122"/>
    </location>
</feature>
<evidence type="ECO:0000256" key="5">
    <source>
        <dbReference type="SAM" id="Phobius"/>
    </source>
</evidence>
<evidence type="ECO:0000313" key="7">
    <source>
        <dbReference type="EMBL" id="TGD82942.1"/>
    </source>
</evidence>
<sequence>MKLPVDRYVPRTRRAVGSLLTLHDAPWRWKVGLEASLAIGLPVAAFTLAGYQSWGLQAALGSFTSLYGASLGRQDRARLLPFVAAGLVLVAALGIACAGHEWLTVACLVLVSALASTLVLGFRLGPPGPMMFVLVAAVSGHIAAPVELDGAAQPGLRLLGLVAAGAGLAYLVVITPLLLPGRHYPASVGLRVLLPRLGFDKDTATVALRVVAAVLIASVVARPLGAHRVYWVVLAAVAVLQSSPSRQLTGLRAAHRVVGTLLGIGLFELLSLVHPTGLGLVAALMLLQGATEVVVARNYAFALLFITPIALLNATAGHAGNTLVTVEGRVLDTLLGAGIAVVLFWLSELLLRLRATKEAK</sequence>
<feature type="transmembrane region" description="Helical" evidence="5">
    <location>
        <begin position="264"/>
        <end position="287"/>
    </location>
</feature>
<dbReference type="Proteomes" id="UP000298284">
    <property type="component" value="Unassembled WGS sequence"/>
</dbReference>
<feature type="transmembrane region" description="Helical" evidence="5">
    <location>
        <begin position="79"/>
        <end position="96"/>
    </location>
</feature>
<evidence type="ECO:0000256" key="3">
    <source>
        <dbReference type="ARBA" id="ARBA00022989"/>
    </source>
</evidence>
<feature type="transmembrane region" description="Helical" evidence="5">
    <location>
        <begin position="299"/>
        <end position="319"/>
    </location>
</feature>
<dbReference type="EMBL" id="SRKZ01000001">
    <property type="protein sequence ID" value="TGD82942.1"/>
    <property type="molecule type" value="Genomic_DNA"/>
</dbReference>
<dbReference type="OrthoDB" id="581879at2"/>
<keyword evidence="4 5" id="KW-0472">Membrane</keyword>